<dbReference type="SUPFAM" id="SSF51161">
    <property type="entry name" value="Trimeric LpxA-like enzymes"/>
    <property type="match status" value="1"/>
</dbReference>
<dbReference type="PANTHER" id="PTHR13061:SF29">
    <property type="entry name" value="GAMMA CARBONIC ANHYDRASE-LIKE 1, MITOCHONDRIAL-RELATED"/>
    <property type="match status" value="1"/>
</dbReference>
<dbReference type="Pfam" id="PF00132">
    <property type="entry name" value="Hexapep"/>
    <property type="match status" value="1"/>
</dbReference>
<dbReference type="CDD" id="cd04645">
    <property type="entry name" value="LbH_gamma_CA_like"/>
    <property type="match status" value="1"/>
</dbReference>
<dbReference type="EMBL" id="WBZC01000010">
    <property type="protein sequence ID" value="KAB3537275.1"/>
    <property type="molecule type" value="Genomic_DNA"/>
</dbReference>
<dbReference type="Gene3D" id="2.160.10.10">
    <property type="entry name" value="Hexapeptide repeat proteins"/>
    <property type="match status" value="1"/>
</dbReference>
<dbReference type="Proteomes" id="UP000432715">
    <property type="component" value="Unassembled WGS sequence"/>
</dbReference>
<gene>
    <name evidence="1" type="ORF">F8154_02985</name>
</gene>
<dbReference type="InterPro" id="IPR001451">
    <property type="entry name" value="Hexapep"/>
</dbReference>
<dbReference type="AlphaFoldDB" id="A0A6I0F5W3"/>
<name>A0A6I0F5W3_9FIRM</name>
<sequence>MFKALKEKKPYIHESCFIAETADIIGDVKIGENSSVWYKAVLRGDGNSIIVGKNTNIQDNTVVHISNIYPTIIGDNVTVGHSGVIHACTIGDNSLIGMGAIILDGAEIGNETIIAAGALVPPGKKIPSGVLAVGSPAKVARELTIEEKESLKESAKQYVAYGNIHKEG</sequence>
<protein>
    <submittedName>
        <fullName evidence="1">Gamma carbonic anhydrase family protein</fullName>
    </submittedName>
</protein>
<dbReference type="OrthoDB" id="9803036at2"/>
<dbReference type="InterPro" id="IPR050484">
    <property type="entry name" value="Transf_Hexapept/Carb_Anhydrase"/>
</dbReference>
<comment type="caution">
    <text evidence="1">The sequence shown here is derived from an EMBL/GenBank/DDBJ whole genome shotgun (WGS) entry which is preliminary data.</text>
</comment>
<keyword evidence="2" id="KW-1185">Reference proteome</keyword>
<reference evidence="1 2" key="1">
    <citation type="submission" date="2019-10" db="EMBL/GenBank/DDBJ databases">
        <title>Alkaliphilus serpentinus sp. nov. and Alkaliphilus pronyensis sp. nov., two novel anaerobic alkaliphilic species isolated from the serpentinized-hosted hydrothermal field of the Prony Bay (New Caledonia).</title>
        <authorList>
            <person name="Postec A."/>
        </authorList>
    </citation>
    <scope>NUCLEOTIDE SEQUENCE [LARGE SCALE GENOMIC DNA]</scope>
    <source>
        <strain evidence="1 2">LacV</strain>
    </source>
</reference>
<evidence type="ECO:0000313" key="2">
    <source>
        <dbReference type="Proteomes" id="UP000432715"/>
    </source>
</evidence>
<organism evidence="1 2">
    <name type="scientific">Alkaliphilus pronyensis</name>
    <dbReference type="NCBI Taxonomy" id="1482732"/>
    <lineage>
        <taxon>Bacteria</taxon>
        <taxon>Bacillati</taxon>
        <taxon>Bacillota</taxon>
        <taxon>Clostridia</taxon>
        <taxon>Peptostreptococcales</taxon>
        <taxon>Natronincolaceae</taxon>
        <taxon>Alkaliphilus</taxon>
    </lineage>
</organism>
<evidence type="ECO:0000313" key="1">
    <source>
        <dbReference type="EMBL" id="KAB3537275.1"/>
    </source>
</evidence>
<dbReference type="InterPro" id="IPR047324">
    <property type="entry name" value="LbH_gamma_CA-like"/>
</dbReference>
<dbReference type="InterPro" id="IPR011004">
    <property type="entry name" value="Trimer_LpxA-like_sf"/>
</dbReference>
<proteinExistence type="predicted"/>
<dbReference type="RefSeq" id="WP_151860106.1">
    <property type="nucleotide sequence ID" value="NZ_WBZC01000010.1"/>
</dbReference>
<accession>A0A6I0F5W3</accession>
<dbReference type="PANTHER" id="PTHR13061">
    <property type="entry name" value="DYNACTIN SUBUNIT P25"/>
    <property type="match status" value="1"/>
</dbReference>